<keyword evidence="2" id="KW-1133">Transmembrane helix</keyword>
<organism evidence="3 4">
    <name type="scientific">Puccinia striiformis f. sp. tritici PST-78</name>
    <dbReference type="NCBI Taxonomy" id="1165861"/>
    <lineage>
        <taxon>Eukaryota</taxon>
        <taxon>Fungi</taxon>
        <taxon>Dikarya</taxon>
        <taxon>Basidiomycota</taxon>
        <taxon>Pucciniomycotina</taxon>
        <taxon>Pucciniomycetes</taxon>
        <taxon>Pucciniales</taxon>
        <taxon>Pucciniaceae</taxon>
        <taxon>Puccinia</taxon>
    </lineage>
</organism>
<keyword evidence="4" id="KW-1185">Reference proteome</keyword>
<sequence length="278" mass="31134">MSSSNSEDGLHRSISSFGVFAILTGMIIGGILLAYLISCLKEILQKRLQLQIHNKSSGPTRPPSTTEKTLVVDEEEKDLEAGTVIEKLEPHDNQQKDKRRSFRRPGILRWSQVKPERTSPRDLKDKISRPTRLLPTETSYVTVRSPLPPRDHLPLTSNRSSRARSLDSQRLVNEIRKRRETDLSSGKTVAHPSSQTIVGLADSPASKAHTKRTVVWFDQISKNGSSIHSRHSRTTSLPSSWDEILHSPAADEPQEARLRLGSVSELWLDFQSQQLVGG</sequence>
<name>A0A0L0UUF6_9BASI</name>
<feature type="compositionally biased region" description="Basic and acidic residues" evidence="1">
    <location>
        <begin position="173"/>
        <end position="182"/>
    </location>
</feature>
<feature type="transmembrane region" description="Helical" evidence="2">
    <location>
        <begin position="14"/>
        <end position="37"/>
    </location>
</feature>
<protein>
    <submittedName>
        <fullName evidence="3">Uncharacterized protein</fullName>
    </submittedName>
</protein>
<feature type="region of interest" description="Disordered" evidence="1">
    <location>
        <begin position="54"/>
        <end position="191"/>
    </location>
</feature>
<evidence type="ECO:0000313" key="4">
    <source>
        <dbReference type="Proteomes" id="UP000054564"/>
    </source>
</evidence>
<proteinExistence type="predicted"/>
<keyword evidence="2" id="KW-0812">Transmembrane</keyword>
<evidence type="ECO:0000256" key="1">
    <source>
        <dbReference type="SAM" id="MobiDB-lite"/>
    </source>
</evidence>
<feature type="compositionally biased region" description="Basic and acidic residues" evidence="1">
    <location>
        <begin position="114"/>
        <end position="128"/>
    </location>
</feature>
<gene>
    <name evidence="3" type="ORF">PSTG_15916</name>
</gene>
<accession>A0A0L0UUF6</accession>
<dbReference type="OrthoDB" id="2497350at2759"/>
<feature type="compositionally biased region" description="Polar residues" evidence="1">
    <location>
        <begin position="54"/>
        <end position="68"/>
    </location>
</feature>
<evidence type="ECO:0000313" key="3">
    <source>
        <dbReference type="EMBL" id="KNE90655.1"/>
    </source>
</evidence>
<dbReference type="AlphaFoldDB" id="A0A0L0UUF6"/>
<reference evidence="4" key="1">
    <citation type="submission" date="2014-03" db="EMBL/GenBank/DDBJ databases">
        <title>The Genome Sequence of Puccinia striiformis f. sp. tritici PST-78.</title>
        <authorList>
            <consortium name="The Broad Institute Genome Sequencing Platform"/>
            <person name="Cuomo C."/>
            <person name="Hulbert S."/>
            <person name="Chen X."/>
            <person name="Walker B."/>
            <person name="Young S.K."/>
            <person name="Zeng Q."/>
            <person name="Gargeya S."/>
            <person name="Fitzgerald M."/>
            <person name="Haas B."/>
            <person name="Abouelleil A."/>
            <person name="Alvarado L."/>
            <person name="Arachchi H.M."/>
            <person name="Berlin A.M."/>
            <person name="Chapman S.B."/>
            <person name="Goldberg J."/>
            <person name="Griggs A."/>
            <person name="Gujja S."/>
            <person name="Hansen M."/>
            <person name="Howarth C."/>
            <person name="Imamovic A."/>
            <person name="Larimer J."/>
            <person name="McCowan C."/>
            <person name="Montmayeur A."/>
            <person name="Murphy C."/>
            <person name="Neiman D."/>
            <person name="Pearson M."/>
            <person name="Priest M."/>
            <person name="Roberts A."/>
            <person name="Saif S."/>
            <person name="Shea T."/>
            <person name="Sisk P."/>
            <person name="Sykes S."/>
            <person name="Wortman J."/>
            <person name="Nusbaum C."/>
            <person name="Birren B."/>
        </authorList>
    </citation>
    <scope>NUCLEOTIDE SEQUENCE [LARGE SCALE GENOMIC DNA]</scope>
    <source>
        <strain evidence="4">race PST-78</strain>
    </source>
</reference>
<keyword evidence="2" id="KW-0472">Membrane</keyword>
<evidence type="ECO:0000256" key="2">
    <source>
        <dbReference type="SAM" id="Phobius"/>
    </source>
</evidence>
<feature type="compositionally biased region" description="Basic and acidic residues" evidence="1">
    <location>
        <begin position="86"/>
        <end position="96"/>
    </location>
</feature>
<dbReference type="Proteomes" id="UP000054564">
    <property type="component" value="Unassembled WGS sequence"/>
</dbReference>
<comment type="caution">
    <text evidence="3">The sequence shown here is derived from an EMBL/GenBank/DDBJ whole genome shotgun (WGS) entry which is preliminary data.</text>
</comment>
<dbReference type="EMBL" id="AJIL01000244">
    <property type="protein sequence ID" value="KNE90655.1"/>
    <property type="molecule type" value="Genomic_DNA"/>
</dbReference>